<dbReference type="InterPro" id="IPR013108">
    <property type="entry name" value="Amidohydro_3"/>
</dbReference>
<dbReference type="EMBL" id="JBHRTO010000001">
    <property type="protein sequence ID" value="MFC3182321.1"/>
    <property type="molecule type" value="Genomic_DNA"/>
</dbReference>
<dbReference type="GO" id="GO:0016787">
    <property type="term" value="F:hydrolase activity"/>
    <property type="evidence" value="ECO:0007669"/>
    <property type="project" value="UniProtKB-KW"/>
</dbReference>
<dbReference type="EC" id="3.5.-.-" evidence="2"/>
<name>A0ABV7J3Y1_9RHOB</name>
<dbReference type="Gene3D" id="2.30.40.10">
    <property type="entry name" value="Urease, subunit C, domain 1"/>
    <property type="match status" value="1"/>
</dbReference>
<keyword evidence="3" id="KW-1185">Reference proteome</keyword>
<feature type="domain" description="Amidohydrolase 3" evidence="1">
    <location>
        <begin position="48"/>
        <end position="528"/>
    </location>
</feature>
<gene>
    <name evidence="2" type="ORF">ACFOGH_15070</name>
</gene>
<dbReference type="Proteomes" id="UP001595547">
    <property type="component" value="Unassembled WGS sequence"/>
</dbReference>
<organism evidence="2 3">
    <name type="scientific">Cypionkella sinensis</name>
    <dbReference type="NCBI Taxonomy" id="1756043"/>
    <lineage>
        <taxon>Bacteria</taxon>
        <taxon>Pseudomonadati</taxon>
        <taxon>Pseudomonadota</taxon>
        <taxon>Alphaproteobacteria</taxon>
        <taxon>Rhodobacterales</taxon>
        <taxon>Paracoccaceae</taxon>
        <taxon>Cypionkella</taxon>
    </lineage>
</organism>
<keyword evidence="2" id="KW-0378">Hydrolase</keyword>
<dbReference type="RefSeq" id="WP_380073899.1">
    <property type="nucleotide sequence ID" value="NZ_JBHRTO010000001.1"/>
</dbReference>
<dbReference type="InterPro" id="IPR033932">
    <property type="entry name" value="YtcJ-like"/>
</dbReference>
<proteinExistence type="predicted"/>
<comment type="caution">
    <text evidence="2">The sequence shown here is derived from an EMBL/GenBank/DDBJ whole genome shotgun (WGS) entry which is preliminary data.</text>
</comment>
<dbReference type="CDD" id="cd01300">
    <property type="entry name" value="YtcJ_like"/>
    <property type="match status" value="1"/>
</dbReference>
<evidence type="ECO:0000313" key="3">
    <source>
        <dbReference type="Proteomes" id="UP001595547"/>
    </source>
</evidence>
<protein>
    <submittedName>
        <fullName evidence="2">Amidohydrolase</fullName>
        <ecNumber evidence="2">3.5.-.-</ecNumber>
    </submittedName>
</protein>
<sequence>MTDLLIDNAQVRTMDAGWPLTDAVLLRGGAVVALGDAARAQVGDARRIDAGGRLVLPGFQDAHIHLLNGGIDLVETAQLYDCETLADIQGVMADHAAAQTGPMIWGAGWQCGFFGDANLTRAALDAVVPDRPCLIYDGNFHNACVNSKALQMIGVGRDTPDPLNGHIVRDAAGDATGMLHEEAINWAVARLPQTGDDVRRAGLRAGMAWANRHGITGVIDPWILDHHAQIYSQGDLTLRVAGACLVTAADTVESMLTRLRAYRAAHGGRDFHLNAAKFFLDGGLENRTAALLAPYADAQGGNAPLMFSQDQIDAMFTALDAERFQIHVHCIGDAATRAALDGFQAARDANGDWPSLHQIAHCQMVDPADFARFAALGVMANLQPLWACNDPIIPDDTMAMIGEARAPHTYAFRSLIDAGAPYCINSDWAVTTLNPFEIIGTAVTREPARARGVAEPFFPEQRMTVEEAVLGYTTHAAAACWRGHYSGAIKPGYSADLIVLDRDIFNVNPYAIAETRVLLTLFKGREVYRAETFPS</sequence>
<dbReference type="Gene3D" id="3.20.20.140">
    <property type="entry name" value="Metal-dependent hydrolases"/>
    <property type="match status" value="1"/>
</dbReference>
<evidence type="ECO:0000259" key="1">
    <source>
        <dbReference type="Pfam" id="PF07969"/>
    </source>
</evidence>
<evidence type="ECO:0000313" key="2">
    <source>
        <dbReference type="EMBL" id="MFC3182321.1"/>
    </source>
</evidence>
<reference evidence="3" key="1">
    <citation type="journal article" date="2019" name="Int. J. Syst. Evol. Microbiol.">
        <title>The Global Catalogue of Microorganisms (GCM) 10K type strain sequencing project: providing services to taxonomists for standard genome sequencing and annotation.</title>
        <authorList>
            <consortium name="The Broad Institute Genomics Platform"/>
            <consortium name="The Broad Institute Genome Sequencing Center for Infectious Disease"/>
            <person name="Wu L."/>
            <person name="Ma J."/>
        </authorList>
    </citation>
    <scope>NUCLEOTIDE SEQUENCE [LARGE SCALE GENOMIC DNA]</scope>
    <source>
        <strain evidence="3">KCTC 52039</strain>
    </source>
</reference>
<dbReference type="Pfam" id="PF07969">
    <property type="entry name" value="Amidohydro_3"/>
    <property type="match status" value="1"/>
</dbReference>
<dbReference type="InterPro" id="IPR011059">
    <property type="entry name" value="Metal-dep_hydrolase_composite"/>
</dbReference>
<dbReference type="PANTHER" id="PTHR22642:SF2">
    <property type="entry name" value="PROTEIN LONG AFTER FAR-RED 3"/>
    <property type="match status" value="1"/>
</dbReference>
<dbReference type="SUPFAM" id="SSF51556">
    <property type="entry name" value="Metallo-dependent hydrolases"/>
    <property type="match status" value="1"/>
</dbReference>
<dbReference type="PANTHER" id="PTHR22642">
    <property type="entry name" value="IMIDAZOLONEPROPIONASE"/>
    <property type="match status" value="1"/>
</dbReference>
<dbReference type="InterPro" id="IPR032466">
    <property type="entry name" value="Metal_Hydrolase"/>
</dbReference>
<dbReference type="SUPFAM" id="SSF51338">
    <property type="entry name" value="Composite domain of metallo-dependent hydrolases"/>
    <property type="match status" value="1"/>
</dbReference>
<accession>A0ABV7J3Y1</accession>
<dbReference type="Gene3D" id="3.10.310.70">
    <property type="match status" value="1"/>
</dbReference>